<evidence type="ECO:0000313" key="2">
    <source>
        <dbReference type="EMBL" id="WAW10877.1"/>
    </source>
</evidence>
<name>A0A9E9LY82_9BURK</name>
<proteinExistence type="predicted"/>
<sequence length="58" mass="6820">MTKTPLSPYEQASYDLNLFRERRIAERRKADRHTSDRRKGKKKNGSQPDADTFPEGMH</sequence>
<evidence type="ECO:0000256" key="1">
    <source>
        <dbReference type="SAM" id="MobiDB-lite"/>
    </source>
</evidence>
<dbReference type="AlphaFoldDB" id="A0A9E9LY82"/>
<keyword evidence="3" id="KW-1185">Reference proteome</keyword>
<feature type="compositionally biased region" description="Basic and acidic residues" evidence="1">
    <location>
        <begin position="25"/>
        <end position="34"/>
    </location>
</feature>
<feature type="region of interest" description="Disordered" evidence="1">
    <location>
        <begin position="25"/>
        <end position="58"/>
    </location>
</feature>
<dbReference type="EMBL" id="CP098242">
    <property type="protein sequence ID" value="WAW10877.1"/>
    <property type="molecule type" value="Genomic_DNA"/>
</dbReference>
<dbReference type="Proteomes" id="UP001156215">
    <property type="component" value="Chromosome"/>
</dbReference>
<dbReference type="KEGG" id="ovb:NB640_04325"/>
<organism evidence="2 3">
    <name type="scientific">Oxalobacter vibrioformis</name>
    <dbReference type="NCBI Taxonomy" id="933080"/>
    <lineage>
        <taxon>Bacteria</taxon>
        <taxon>Pseudomonadati</taxon>
        <taxon>Pseudomonadota</taxon>
        <taxon>Betaproteobacteria</taxon>
        <taxon>Burkholderiales</taxon>
        <taxon>Oxalobacteraceae</taxon>
        <taxon>Oxalobacter</taxon>
    </lineage>
</organism>
<protein>
    <submittedName>
        <fullName evidence="2">Uncharacterized protein</fullName>
    </submittedName>
</protein>
<reference evidence="2" key="1">
    <citation type="journal article" date="2022" name="Front. Microbiol.">
        <title>New perspectives on an old grouping: The genomic and phenotypic variability of Oxalobacter formigenes and the implications for calcium oxalate stone prevention.</title>
        <authorList>
            <person name="Chmiel J.A."/>
            <person name="Carr C."/>
            <person name="Stuivenberg G.A."/>
            <person name="Venema R."/>
            <person name="Chanyi R.M."/>
            <person name="Al K.F."/>
            <person name="Giguere D."/>
            <person name="Say H."/>
            <person name="Akouris P.P."/>
            <person name="Dominguez Romero S.A."/>
            <person name="Kwong A."/>
            <person name="Tai V."/>
            <person name="Koval S.F."/>
            <person name="Razvi H."/>
            <person name="Bjazevic J."/>
            <person name="Burton J.P."/>
        </authorList>
    </citation>
    <scope>NUCLEOTIDE SEQUENCE</scope>
    <source>
        <strain evidence="2">WoOx3</strain>
    </source>
</reference>
<evidence type="ECO:0000313" key="3">
    <source>
        <dbReference type="Proteomes" id="UP001156215"/>
    </source>
</evidence>
<accession>A0A9E9LY82</accession>
<gene>
    <name evidence="2" type="ORF">NB640_04325</name>
</gene>
<feature type="compositionally biased region" description="Basic residues" evidence="1">
    <location>
        <begin position="35"/>
        <end position="44"/>
    </location>
</feature>
<dbReference type="RefSeq" id="WP_269309944.1">
    <property type="nucleotide sequence ID" value="NZ_CP098242.1"/>
</dbReference>